<protein>
    <recommendedName>
        <fullName evidence="4">PqqA binding protein</fullName>
    </recommendedName>
    <alternativeName>
        <fullName evidence="4">Coenzyme PQQ synthesis protein D</fullName>
    </alternativeName>
    <alternativeName>
        <fullName evidence="4">Pyrroloquinoline quinone biosynthesis protein D</fullName>
    </alternativeName>
</protein>
<accession>A0ABU3BDK7</accession>
<comment type="pathway">
    <text evidence="1 4">Cofactor biosynthesis; pyrroloquinoline quinone biosynthesis.</text>
</comment>
<gene>
    <name evidence="4 5" type="primary">pqqD</name>
    <name evidence="5" type="ORF">RM531_13250</name>
</gene>
<dbReference type="HAMAP" id="MF_00655">
    <property type="entry name" value="PQQ_syn_PqqD"/>
    <property type="match status" value="1"/>
</dbReference>
<evidence type="ECO:0000256" key="2">
    <source>
        <dbReference type="ARBA" id="ARBA00011741"/>
    </source>
</evidence>
<dbReference type="EMBL" id="JAVRHY010000014">
    <property type="protein sequence ID" value="MDT0619438.1"/>
    <property type="molecule type" value="Genomic_DNA"/>
</dbReference>
<proteinExistence type="inferred from homology"/>
<dbReference type="NCBIfam" id="NF002535">
    <property type="entry name" value="PRK02079.1"/>
    <property type="match status" value="1"/>
</dbReference>
<keyword evidence="6" id="KW-1185">Reference proteome</keyword>
<comment type="caution">
    <text evidence="5">The sequence shown here is derived from an EMBL/GenBank/DDBJ whole genome shotgun (WGS) entry which is preliminary data.</text>
</comment>
<comment type="similarity">
    <text evidence="4">Belongs to the PqqD family.</text>
</comment>
<dbReference type="Proteomes" id="UP001259982">
    <property type="component" value="Unassembled WGS sequence"/>
</dbReference>
<dbReference type="InterPro" id="IPR041881">
    <property type="entry name" value="PqqD_sf"/>
</dbReference>
<comment type="function">
    <text evidence="4">Functions as a PqqA binding protein and presents PqqA to PqqE, in the pyrroloquinoline quinone (PQQ) biosynthetic pathway.</text>
</comment>
<dbReference type="NCBIfam" id="TIGR03859">
    <property type="entry name" value="PQQ_PqqD"/>
    <property type="match status" value="1"/>
</dbReference>
<evidence type="ECO:0000256" key="4">
    <source>
        <dbReference type="HAMAP-Rule" id="MF_00655"/>
    </source>
</evidence>
<evidence type="ECO:0000313" key="6">
    <source>
        <dbReference type="Proteomes" id="UP001259982"/>
    </source>
</evidence>
<keyword evidence="3 4" id="KW-0884">PQQ biosynthesis</keyword>
<name>A0ABU3BDK7_9GAMM</name>
<dbReference type="RefSeq" id="WP_311659873.1">
    <property type="nucleotide sequence ID" value="NZ_JAVRHY010000014.1"/>
</dbReference>
<evidence type="ECO:0000256" key="1">
    <source>
        <dbReference type="ARBA" id="ARBA00004886"/>
    </source>
</evidence>
<dbReference type="InterPro" id="IPR022479">
    <property type="entry name" value="PqqD_bac"/>
</dbReference>
<sequence>MAETIDLSRPKLARTHRMQWEEAQNCYVLLYPEGMVTLNNSAQEILSRCDGEKTVSDIVAELQAAFPGNSLEDDVFEFVRLASQQGWIELDL</sequence>
<organism evidence="5 6">
    <name type="scientific">Spectribacter acetivorans</name>
    <dbReference type="NCBI Taxonomy" id="3075603"/>
    <lineage>
        <taxon>Bacteria</taxon>
        <taxon>Pseudomonadati</taxon>
        <taxon>Pseudomonadota</taxon>
        <taxon>Gammaproteobacteria</taxon>
        <taxon>Salinisphaerales</taxon>
        <taxon>Salinisphaeraceae</taxon>
        <taxon>Spectribacter</taxon>
    </lineage>
</organism>
<evidence type="ECO:0000313" key="5">
    <source>
        <dbReference type="EMBL" id="MDT0619438.1"/>
    </source>
</evidence>
<dbReference type="Gene3D" id="1.10.10.1150">
    <property type="entry name" value="Coenzyme PQQ synthesis protein D (PqqD)"/>
    <property type="match status" value="1"/>
</dbReference>
<dbReference type="Pfam" id="PF05402">
    <property type="entry name" value="PqqD"/>
    <property type="match status" value="1"/>
</dbReference>
<dbReference type="InterPro" id="IPR008792">
    <property type="entry name" value="PQQD"/>
</dbReference>
<evidence type="ECO:0000256" key="3">
    <source>
        <dbReference type="ARBA" id="ARBA00022905"/>
    </source>
</evidence>
<comment type="subunit">
    <text evidence="2 4">Monomer. Interacts with PqqE.</text>
</comment>
<reference evidence="5 6" key="1">
    <citation type="submission" date="2023-09" db="EMBL/GenBank/DDBJ databases">
        <authorList>
            <person name="Rey-Velasco X."/>
        </authorList>
    </citation>
    <scope>NUCLEOTIDE SEQUENCE [LARGE SCALE GENOMIC DNA]</scope>
    <source>
        <strain evidence="5 6">P385</strain>
    </source>
</reference>